<feature type="transmembrane region" description="Helical" evidence="1">
    <location>
        <begin position="164"/>
        <end position="184"/>
    </location>
</feature>
<dbReference type="Proteomes" id="UP001597375">
    <property type="component" value="Unassembled WGS sequence"/>
</dbReference>
<accession>A0ABW5DB94</accession>
<gene>
    <name evidence="2" type="ORF">ACFSSA_13940</name>
</gene>
<feature type="transmembrane region" description="Helical" evidence="1">
    <location>
        <begin position="98"/>
        <end position="122"/>
    </location>
</feature>
<organism evidence="2 3">
    <name type="scientific">Luteolibacter algae</name>
    <dbReference type="NCBI Taxonomy" id="454151"/>
    <lineage>
        <taxon>Bacteria</taxon>
        <taxon>Pseudomonadati</taxon>
        <taxon>Verrucomicrobiota</taxon>
        <taxon>Verrucomicrobiia</taxon>
        <taxon>Verrucomicrobiales</taxon>
        <taxon>Verrucomicrobiaceae</taxon>
        <taxon>Luteolibacter</taxon>
    </lineage>
</organism>
<keyword evidence="1" id="KW-0812">Transmembrane</keyword>
<evidence type="ECO:0008006" key="4">
    <source>
        <dbReference type="Google" id="ProtNLM"/>
    </source>
</evidence>
<evidence type="ECO:0000256" key="1">
    <source>
        <dbReference type="SAM" id="Phobius"/>
    </source>
</evidence>
<comment type="caution">
    <text evidence="2">The sequence shown here is derived from an EMBL/GenBank/DDBJ whole genome shotgun (WGS) entry which is preliminary data.</text>
</comment>
<keyword evidence="1" id="KW-0472">Membrane</keyword>
<feature type="transmembrane region" description="Helical" evidence="1">
    <location>
        <begin position="226"/>
        <end position="249"/>
    </location>
</feature>
<feature type="transmembrane region" description="Helical" evidence="1">
    <location>
        <begin position="47"/>
        <end position="69"/>
    </location>
</feature>
<keyword evidence="3" id="KW-1185">Reference proteome</keyword>
<protein>
    <recommendedName>
        <fullName evidence="4">ABC transporter permease</fullName>
    </recommendedName>
</protein>
<sequence>MRLFKLTFTTIFRKKAWAICLFAVVALPFVLPMISSASEKPILVQPARIQAAWGTLLVCSMLWGFFSAARLGESNTRSGTGEYFRTTGVSGTRQLFEIWLALFAFILPLALITTGICLFAAMPADSGEKGMWWTLNLQYLALFLLVVAPLLALACALASRFGGISGFGITLFIALYGLYGVGYLDNMLKLEANAALQALWLYSPQYRFADLTQRLYFKTGALSSEVFANMVLYFSAILAVNVGISRLCFRTSANA</sequence>
<evidence type="ECO:0000313" key="3">
    <source>
        <dbReference type="Proteomes" id="UP001597375"/>
    </source>
</evidence>
<proteinExistence type="predicted"/>
<name>A0ABW5DB94_9BACT</name>
<evidence type="ECO:0000313" key="2">
    <source>
        <dbReference type="EMBL" id="MFD2257778.1"/>
    </source>
</evidence>
<dbReference type="EMBL" id="JBHUIT010000031">
    <property type="protein sequence ID" value="MFD2257778.1"/>
    <property type="molecule type" value="Genomic_DNA"/>
</dbReference>
<reference evidence="3" key="1">
    <citation type="journal article" date="2019" name="Int. J. Syst. Evol. Microbiol.">
        <title>The Global Catalogue of Microorganisms (GCM) 10K type strain sequencing project: providing services to taxonomists for standard genome sequencing and annotation.</title>
        <authorList>
            <consortium name="The Broad Institute Genomics Platform"/>
            <consortium name="The Broad Institute Genome Sequencing Center for Infectious Disease"/>
            <person name="Wu L."/>
            <person name="Ma J."/>
        </authorList>
    </citation>
    <scope>NUCLEOTIDE SEQUENCE [LARGE SCALE GENOMIC DNA]</scope>
    <source>
        <strain evidence="3">CGMCC 4.7106</strain>
    </source>
</reference>
<feature type="transmembrane region" description="Helical" evidence="1">
    <location>
        <begin position="137"/>
        <end position="157"/>
    </location>
</feature>
<keyword evidence="1" id="KW-1133">Transmembrane helix</keyword>
<dbReference type="RefSeq" id="WP_386821138.1">
    <property type="nucleotide sequence ID" value="NZ_JBHUIT010000031.1"/>
</dbReference>